<dbReference type="RefSeq" id="WP_378112892.1">
    <property type="nucleotide sequence ID" value="NZ_JBHSNC010000048.1"/>
</dbReference>
<dbReference type="SUPFAM" id="SSF53335">
    <property type="entry name" value="S-adenosyl-L-methionine-dependent methyltransferases"/>
    <property type="match status" value="1"/>
</dbReference>
<dbReference type="InterPro" id="IPR029063">
    <property type="entry name" value="SAM-dependent_MTases_sf"/>
</dbReference>
<evidence type="ECO:0000313" key="1">
    <source>
        <dbReference type="EMBL" id="MFC5530949.1"/>
    </source>
</evidence>
<keyword evidence="2" id="KW-1185">Reference proteome</keyword>
<sequence>MHRYWDKVIKPILIASRPRTIVEIGSMSGLNTFKLLDYCKYCNANCFIIEQTPLYNVELLKAYYGHRATVMERLSLDALPEIVQYDLLLVDGDHNWYTVYHELALAEQMAQRTGRFPIVLLHDTDWPYGRRDMYASPESIPPAFRQAYARQGMEPGRSALLESGGFNAYSNNAVSEHGDRNGVLTAIEDFMKRSVFDLRLFKLYSHHGLGILVPSQSELMLTLPYIIAASGM</sequence>
<gene>
    <name evidence="1" type="ORF">ACFPQ4_16085</name>
</gene>
<reference evidence="2" key="1">
    <citation type="journal article" date="2019" name="Int. J. Syst. Evol. Microbiol.">
        <title>The Global Catalogue of Microorganisms (GCM) 10K type strain sequencing project: providing services to taxonomists for standard genome sequencing and annotation.</title>
        <authorList>
            <consortium name="The Broad Institute Genomics Platform"/>
            <consortium name="The Broad Institute Genome Sequencing Center for Infectious Disease"/>
            <person name="Wu L."/>
            <person name="Ma J."/>
        </authorList>
    </citation>
    <scope>NUCLEOTIDE SEQUENCE [LARGE SCALE GENOMIC DNA]</scope>
    <source>
        <strain evidence="2">CGMCC 1.18578</strain>
    </source>
</reference>
<proteinExistence type="predicted"/>
<name>A0ABW0R6M0_9BACL</name>
<keyword evidence="1" id="KW-0808">Transferase</keyword>
<dbReference type="Pfam" id="PF13578">
    <property type="entry name" value="Methyltransf_24"/>
    <property type="match status" value="1"/>
</dbReference>
<dbReference type="GO" id="GO:0008168">
    <property type="term" value="F:methyltransferase activity"/>
    <property type="evidence" value="ECO:0007669"/>
    <property type="project" value="UniProtKB-KW"/>
</dbReference>
<protein>
    <submittedName>
        <fullName evidence="1">Class I SAM-dependent methyltransferase</fullName>
        <ecNumber evidence="1">2.1.1.-</ecNumber>
    </submittedName>
</protein>
<dbReference type="GO" id="GO:0032259">
    <property type="term" value="P:methylation"/>
    <property type="evidence" value="ECO:0007669"/>
    <property type="project" value="UniProtKB-KW"/>
</dbReference>
<keyword evidence="1" id="KW-0489">Methyltransferase</keyword>
<organism evidence="1 2">
    <name type="scientific">Cohnella yongneupensis</name>
    <dbReference type="NCBI Taxonomy" id="425006"/>
    <lineage>
        <taxon>Bacteria</taxon>
        <taxon>Bacillati</taxon>
        <taxon>Bacillota</taxon>
        <taxon>Bacilli</taxon>
        <taxon>Bacillales</taxon>
        <taxon>Paenibacillaceae</taxon>
        <taxon>Cohnella</taxon>
    </lineage>
</organism>
<dbReference type="EMBL" id="JBHSNC010000048">
    <property type="protein sequence ID" value="MFC5530949.1"/>
    <property type="molecule type" value="Genomic_DNA"/>
</dbReference>
<comment type="caution">
    <text evidence="1">The sequence shown here is derived from an EMBL/GenBank/DDBJ whole genome shotgun (WGS) entry which is preliminary data.</text>
</comment>
<dbReference type="EC" id="2.1.1.-" evidence="1"/>
<accession>A0ABW0R6M0</accession>
<evidence type="ECO:0000313" key="2">
    <source>
        <dbReference type="Proteomes" id="UP001596108"/>
    </source>
</evidence>
<dbReference type="Gene3D" id="3.40.50.150">
    <property type="entry name" value="Vaccinia Virus protein VP39"/>
    <property type="match status" value="1"/>
</dbReference>
<dbReference type="Proteomes" id="UP001596108">
    <property type="component" value="Unassembled WGS sequence"/>
</dbReference>